<feature type="transmembrane region" description="Helical" evidence="1">
    <location>
        <begin position="420"/>
        <end position="442"/>
    </location>
</feature>
<protein>
    <submittedName>
        <fullName evidence="3">Uncharacterized protein</fullName>
    </submittedName>
</protein>
<dbReference type="Proteomes" id="UP000198287">
    <property type="component" value="Unassembled WGS sequence"/>
</dbReference>
<organism evidence="3 4">
    <name type="scientific">Folsomia candida</name>
    <name type="common">Springtail</name>
    <dbReference type="NCBI Taxonomy" id="158441"/>
    <lineage>
        <taxon>Eukaryota</taxon>
        <taxon>Metazoa</taxon>
        <taxon>Ecdysozoa</taxon>
        <taxon>Arthropoda</taxon>
        <taxon>Hexapoda</taxon>
        <taxon>Collembola</taxon>
        <taxon>Entomobryomorpha</taxon>
        <taxon>Isotomoidea</taxon>
        <taxon>Isotomidae</taxon>
        <taxon>Proisotominae</taxon>
        <taxon>Folsomia</taxon>
    </lineage>
</organism>
<keyword evidence="1" id="KW-0472">Membrane</keyword>
<keyword evidence="4" id="KW-1185">Reference proteome</keyword>
<dbReference type="Gene3D" id="1.10.287.70">
    <property type="match status" value="1"/>
</dbReference>
<keyword evidence="1" id="KW-0812">Transmembrane</keyword>
<gene>
    <name evidence="3" type="ORF">Fcan01_00375</name>
</gene>
<feature type="transmembrane region" description="Helical" evidence="1">
    <location>
        <begin position="479"/>
        <end position="498"/>
    </location>
</feature>
<feature type="transmembrane region" description="Helical" evidence="1">
    <location>
        <begin position="743"/>
        <end position="767"/>
    </location>
</feature>
<keyword evidence="1" id="KW-1133">Transmembrane helix</keyword>
<evidence type="ECO:0000256" key="1">
    <source>
        <dbReference type="SAM" id="Phobius"/>
    </source>
</evidence>
<evidence type="ECO:0000313" key="3">
    <source>
        <dbReference type="EMBL" id="OXA61949.1"/>
    </source>
</evidence>
<feature type="chain" id="PRO_5013189178" evidence="2">
    <location>
        <begin position="20"/>
        <end position="804"/>
    </location>
</feature>
<name>A0A226EWN7_FOLCA</name>
<comment type="caution">
    <text evidence="3">The sequence shown here is derived from an EMBL/GenBank/DDBJ whole genome shotgun (WGS) entry which is preliminary data.</text>
</comment>
<dbReference type="AlphaFoldDB" id="A0A226EWN7"/>
<accession>A0A226EWN7</accession>
<sequence>MPIFTVILLLLIYSSSVKSTSLDPRLVNDGLWPTSPNYLNFSYKNLDPITTLFSHCFVHLINYQNIDIATDAQVPVAISRYDYVLINKDFLNSTRRLDYVQFLLENGTQLPKEIEVSKERWKYTEEYVPLIYRANSYRGWSCSLQIYLFPPEESTSRDSKCRWFQQIPRSFQKTWMNTYHSKFKQIDYFDTLTHPWYHLLVVQSEEISSKKIQIEFNFALNDVLEHHHTSYLIVLEFHPPNQTNFTLKLGCKFCTVNIRKYIPYRGPLTLPDIATTFDALDFAARSTKWVVPAVNFVFRDTKIFYTTPYSKLKRELSFRNLKEITKIRGITINDILFRILIDNATVFTHFSEFPCGHDADIDSGRCDTYNKDDSYPRADFYRQGWGVAIRREEDFFTFLSCGVLNEARINFSGYISAFQMAVWVAIGAFYVGVGVFLHAVFWMSGASRFSMEATPYFMGLKVLLEQGDDLAINSKKLNWMYFVCGVWILMAVVVTNAYKGENFTAIIAPLVNKPFEHLDQLEKEKFELYSFPDTDLYRDFTTNYDNFDDGDQPTITNSDLRTEIYGLIYILNRQSLIWRPGENTTEFKLFRRLYDEGQITLHKDAADMYVYPSFVTSYEDVVGRCNNIALLGWWKYGRYSKTALKYVYQNLLSWREFAHIREKVGLGKDVFFKSIYGWQIHRWGHFSMLIRLWSLQHSGIFAKWVELSDRQEEIRRQRRIEHNPNVALNSVGKQKAAGLRGNLLTIFVIGGATLLLAIGSAMLEIVVGHRAKIMRGFVKTWKWGKVMLLLLWRAWSRLFKWRKR</sequence>
<proteinExistence type="predicted"/>
<feature type="signal peptide" evidence="2">
    <location>
        <begin position="1"/>
        <end position="19"/>
    </location>
</feature>
<reference evidence="3 4" key="1">
    <citation type="submission" date="2015-12" db="EMBL/GenBank/DDBJ databases">
        <title>The genome of Folsomia candida.</title>
        <authorList>
            <person name="Faddeeva A."/>
            <person name="Derks M.F."/>
            <person name="Anvar Y."/>
            <person name="Smit S."/>
            <person name="Van Straalen N."/>
            <person name="Roelofs D."/>
        </authorList>
    </citation>
    <scope>NUCLEOTIDE SEQUENCE [LARGE SCALE GENOMIC DNA]</scope>
    <source>
        <strain evidence="3 4">VU population</strain>
        <tissue evidence="3">Whole body</tissue>
    </source>
</reference>
<keyword evidence="2" id="KW-0732">Signal</keyword>
<evidence type="ECO:0000256" key="2">
    <source>
        <dbReference type="SAM" id="SignalP"/>
    </source>
</evidence>
<evidence type="ECO:0000313" key="4">
    <source>
        <dbReference type="Proteomes" id="UP000198287"/>
    </source>
</evidence>
<dbReference type="EMBL" id="LNIX01000001">
    <property type="protein sequence ID" value="OXA61949.1"/>
    <property type="molecule type" value="Genomic_DNA"/>
</dbReference>